<reference evidence="1" key="1">
    <citation type="submission" date="2014-11" db="EMBL/GenBank/DDBJ databases">
        <authorList>
            <person name="Amaro Gonzalez C."/>
        </authorList>
    </citation>
    <scope>NUCLEOTIDE SEQUENCE</scope>
</reference>
<reference evidence="1" key="2">
    <citation type="journal article" date="2015" name="Fish Shellfish Immunol.">
        <title>Early steps in the European eel (Anguilla anguilla)-Vibrio vulnificus interaction in the gills: Role of the RtxA13 toxin.</title>
        <authorList>
            <person name="Callol A."/>
            <person name="Pajuelo D."/>
            <person name="Ebbesson L."/>
            <person name="Teles M."/>
            <person name="MacKenzie S."/>
            <person name="Amaro C."/>
        </authorList>
    </citation>
    <scope>NUCLEOTIDE SEQUENCE</scope>
</reference>
<organism evidence="1">
    <name type="scientific">Anguilla anguilla</name>
    <name type="common">European freshwater eel</name>
    <name type="synonym">Muraena anguilla</name>
    <dbReference type="NCBI Taxonomy" id="7936"/>
    <lineage>
        <taxon>Eukaryota</taxon>
        <taxon>Metazoa</taxon>
        <taxon>Chordata</taxon>
        <taxon>Craniata</taxon>
        <taxon>Vertebrata</taxon>
        <taxon>Euteleostomi</taxon>
        <taxon>Actinopterygii</taxon>
        <taxon>Neopterygii</taxon>
        <taxon>Teleostei</taxon>
        <taxon>Anguilliformes</taxon>
        <taxon>Anguillidae</taxon>
        <taxon>Anguilla</taxon>
    </lineage>
</organism>
<protein>
    <submittedName>
        <fullName evidence="1">Uncharacterized protein</fullName>
    </submittedName>
</protein>
<dbReference type="AlphaFoldDB" id="A0A0E9XBS1"/>
<sequence>MRPFSPLKLNRDEHVQLICDL</sequence>
<proteinExistence type="predicted"/>
<dbReference type="EMBL" id="GBXM01009317">
    <property type="protein sequence ID" value="JAH99260.1"/>
    <property type="molecule type" value="Transcribed_RNA"/>
</dbReference>
<evidence type="ECO:0000313" key="1">
    <source>
        <dbReference type="EMBL" id="JAH99260.1"/>
    </source>
</evidence>
<accession>A0A0E9XBS1</accession>
<name>A0A0E9XBS1_ANGAN</name>